<evidence type="ECO:0000256" key="3">
    <source>
        <dbReference type="ARBA" id="ARBA00022490"/>
    </source>
</evidence>
<evidence type="ECO:0000313" key="8">
    <source>
        <dbReference type="EMBL" id="KTR39209.1"/>
    </source>
</evidence>
<evidence type="ECO:0000313" key="11">
    <source>
        <dbReference type="Proteomes" id="UP000078335"/>
    </source>
</evidence>
<keyword evidence="11" id="KW-1185">Reference proteome</keyword>
<proteinExistence type="predicted"/>
<dbReference type="InterPro" id="IPR036237">
    <property type="entry name" value="Xyl_isomerase-like_sf"/>
</dbReference>
<dbReference type="InterPro" id="IPR001998">
    <property type="entry name" value="Xylose_isomerase"/>
</dbReference>
<evidence type="ECO:0000313" key="10">
    <source>
        <dbReference type="Proteomes" id="UP000072763"/>
    </source>
</evidence>
<organism evidence="9 10">
    <name type="scientific">Curtobacterium oceanosedimentum</name>
    <dbReference type="NCBI Taxonomy" id="465820"/>
    <lineage>
        <taxon>Bacteria</taxon>
        <taxon>Bacillati</taxon>
        <taxon>Actinomycetota</taxon>
        <taxon>Actinomycetes</taxon>
        <taxon>Micrococcales</taxon>
        <taxon>Microbacteriaceae</taxon>
        <taxon>Curtobacterium</taxon>
    </lineage>
</organism>
<protein>
    <recommendedName>
        <fullName evidence="2">Xylose isomerase</fullName>
    </recommendedName>
</protein>
<comment type="subcellular location">
    <subcellularLocation>
        <location evidence="1">Cytoplasm</location>
    </subcellularLocation>
</comment>
<dbReference type="EMBL" id="LDRC01000019">
    <property type="protein sequence ID" value="KTR53045.1"/>
    <property type="molecule type" value="Genomic_DNA"/>
</dbReference>
<reference evidence="10 11" key="1">
    <citation type="journal article" date="2016" name="Front. Microbiol.">
        <title>Genomic Resource of Rice Seed Associated Bacteria.</title>
        <authorList>
            <person name="Midha S."/>
            <person name="Bansal K."/>
            <person name="Sharma S."/>
            <person name="Kumar N."/>
            <person name="Patil P.P."/>
            <person name="Chaudhry V."/>
            <person name="Patil P.B."/>
        </authorList>
    </citation>
    <scope>NUCLEOTIDE SEQUENCE [LARGE SCALE GENOMIC DNA]</scope>
    <source>
        <strain evidence="8 11">NS263</strain>
        <strain evidence="9 10">NS359</strain>
    </source>
</reference>
<dbReference type="RefSeq" id="WP_058729319.1">
    <property type="nucleotide sequence ID" value="NZ_LDRB01000058.1"/>
</dbReference>
<dbReference type="STRING" id="465820.NS263_11050"/>
<keyword evidence="4" id="KW-0479">Metal-binding</keyword>
<dbReference type="PATRIC" id="fig|465820.3.peg.2296"/>
<dbReference type="PROSITE" id="PS51415">
    <property type="entry name" value="XYLOSE_ISOMERASE"/>
    <property type="match status" value="1"/>
</dbReference>
<keyword evidence="6" id="KW-0119">Carbohydrate metabolism</keyword>
<evidence type="ECO:0000256" key="4">
    <source>
        <dbReference type="ARBA" id="ARBA00022723"/>
    </source>
</evidence>
<evidence type="ECO:0000259" key="7">
    <source>
        <dbReference type="Pfam" id="PF01261"/>
    </source>
</evidence>
<dbReference type="AlphaFoldDB" id="A0A147DT98"/>
<dbReference type="SUPFAM" id="SSF51658">
    <property type="entry name" value="Xylose isomerase-like"/>
    <property type="match status" value="1"/>
</dbReference>
<accession>A0A147DT98</accession>
<dbReference type="OrthoDB" id="9801426at2"/>
<evidence type="ECO:0000256" key="5">
    <source>
        <dbReference type="ARBA" id="ARBA00023235"/>
    </source>
</evidence>
<dbReference type="EMBL" id="LDRB01000058">
    <property type="protein sequence ID" value="KTR39209.1"/>
    <property type="molecule type" value="Genomic_DNA"/>
</dbReference>
<feature type="domain" description="Xylose isomerase-like TIM barrel" evidence="7">
    <location>
        <begin position="23"/>
        <end position="265"/>
    </location>
</feature>
<dbReference type="Proteomes" id="UP000072763">
    <property type="component" value="Unassembled WGS sequence"/>
</dbReference>
<evidence type="ECO:0000256" key="6">
    <source>
        <dbReference type="ARBA" id="ARBA00023277"/>
    </source>
</evidence>
<evidence type="ECO:0000313" key="9">
    <source>
        <dbReference type="EMBL" id="KTR53045.1"/>
    </source>
</evidence>
<gene>
    <name evidence="8" type="ORF">NS263_11050</name>
    <name evidence="9" type="ORF">NS359_04310</name>
</gene>
<keyword evidence="5" id="KW-0413">Isomerase</keyword>
<dbReference type="Gene3D" id="3.20.20.150">
    <property type="entry name" value="Divalent-metal-dependent TIM barrel enzymes"/>
    <property type="match status" value="1"/>
</dbReference>
<comment type="caution">
    <text evidence="9">The sequence shown here is derived from an EMBL/GenBank/DDBJ whole genome shotgun (WGS) entry which is preliminary data.</text>
</comment>
<dbReference type="Pfam" id="PF01261">
    <property type="entry name" value="AP_endonuc_2"/>
    <property type="match status" value="1"/>
</dbReference>
<dbReference type="GO" id="GO:0046872">
    <property type="term" value="F:metal ion binding"/>
    <property type="evidence" value="ECO:0007669"/>
    <property type="project" value="UniProtKB-KW"/>
</dbReference>
<keyword evidence="3" id="KW-0963">Cytoplasm</keyword>
<dbReference type="InterPro" id="IPR013022">
    <property type="entry name" value="Xyl_isomerase-like_TIM-brl"/>
</dbReference>
<name>A0A147DT98_9MICO</name>
<dbReference type="InterPro" id="IPR050312">
    <property type="entry name" value="IolE/XylAMocC-like"/>
</dbReference>
<evidence type="ECO:0000256" key="1">
    <source>
        <dbReference type="ARBA" id="ARBA00004496"/>
    </source>
</evidence>
<dbReference type="GO" id="GO:0009045">
    <property type="term" value="F:xylose isomerase activity"/>
    <property type="evidence" value="ECO:0007669"/>
    <property type="project" value="InterPro"/>
</dbReference>
<dbReference type="Proteomes" id="UP000078335">
    <property type="component" value="Unassembled WGS sequence"/>
</dbReference>
<evidence type="ECO:0000256" key="2">
    <source>
        <dbReference type="ARBA" id="ARBA00018232"/>
    </source>
</evidence>
<sequence>MKFATRLNSFVSGGDVPAALRRIAATEGVDYVDLNYPEHFESVEPEAMKALLDELGLTLNGNATRFRKQFVAGEFSNPDETIRRAAIDLAKDAIDAAATCGSDLLTVWLGFDGYDFTFQKDYAADLQRIVSAFQELADHRPDFRISIEYKPYEERVHSMINSFGQTLDVITRIDRPNLGATLDFAHMLMAGDQPAFGASLLLEQGKLFGIHLNDGNNAHDDGLMIGSIHPFETMEMIYFLLRHEWDGVIYFDTFPIREDAQDEAETNRATVELFFEKVKAVGVNRITEVIRSQDGIAAQRLRNELLGIGSSKYQGELAV</sequence>
<dbReference type="GO" id="GO:0005975">
    <property type="term" value="P:carbohydrate metabolic process"/>
    <property type="evidence" value="ECO:0007669"/>
    <property type="project" value="InterPro"/>
</dbReference>
<dbReference type="PANTHER" id="PTHR12110">
    <property type="entry name" value="HYDROXYPYRUVATE ISOMERASE"/>
    <property type="match status" value="1"/>
</dbReference>